<sequence>MNGNAKSHFKKIQNFKCNYAVEEFTQYESTRTGMRVAMINRAGPKVNGYFAFATEIHDDSGAPHTLEHLCFMGSRSYEYKGVLDRLATRAYSATNAWTGTDQTVYSLDTAGWDGFAQILPIYLEHCLLPTLTSAGCYTEIHHVDGTGKDAGVVYCEMQAVQNQSNEIISMESNRLLYPEGNGFRYETGGMMDQLRVLTVDRIREFHMEMYQPKNLRVILNGEINHAETLAILDKFEDSILDAMPSIDSPFKRPFIDSEPTPDLKETVIKRVEFPEDDESVGEVHISMFGPALQNTLETRAIDILGRYLAGSSVAILENTLVQKEELASGVYYWTNNRPRTVISFVLNGVKTKKLAAAEGRFFEVVEEATSKPFDMDYMHDCLKLSRRQLIYWCETSDTIFSTDIIEDHLFGSRDGKDLENNLDLLKVYDIMETWTDKQWRDLAIKYILHNKHVSILGVPSAKLSEKLKAEETARVEAQQEKYGEEGLKDLARKLEEAQKENDRPVPDEILDAFSVPCTESIHFVPSITARSGLAQKMGHLDNDIQKLIDKDSSNDLPLFIHFEHIPTNFIHFHLVLNTSVIPVELKPLLPLYMENFFDTPVERDGKLINFEQVVTQLERETVSYSLDSGSQLNAAETLLFKFVVEPDKYETAVKWLRDLLFNGIFTAERLKPTLNKILKELPEEKRQGDDMLSAVNDMIHLTSQSSSRAQNTLVKAAYLKQMQKLLASSPEEVISKLESLRKSLLTFSNMRLFVIADLTKLANPVSTWKHLTKDLDTTQELLPLDTRRRVQIDAEKSPGKLNYIVPMPAIDSSFGKFTTKGLDSWQHPQLPALMVATAYLDAVEGPLWVAVRGTGLAYGTYFTRSIDAGILSFSVYRSPNVCIAYSAAKKVIEEFASGKRDFGKHALEGAISTIVCGFANEQPTAITAAVVGFANQVIKGIPKDWGTEILKKVREVTVEDLTKVMQEVILPVFTAGRADVVVTCSPLMEVDLRKGFEDAGFRPEVRTLASFHDGYGFGGEEEEEEEDTSEEGSGGSDEDEEDDDDVDME</sequence>
<evidence type="ECO:0000256" key="2">
    <source>
        <dbReference type="ARBA" id="ARBA00007575"/>
    </source>
</evidence>
<protein>
    <recommendedName>
        <fullName evidence="4">Presequence protease, mitochondrial</fullName>
    </recommendedName>
    <alternativeName>
        <fullName evidence="5">Pitrilysin metalloproteinase</fullName>
    </alternativeName>
</protein>
<dbReference type="InterPro" id="IPR013578">
    <property type="entry name" value="Peptidase_M16C_assoc"/>
</dbReference>
<dbReference type="Pfam" id="PF05193">
    <property type="entry name" value="Peptidase_M16_C"/>
    <property type="match status" value="2"/>
</dbReference>
<proteinExistence type="inferred from homology"/>
<evidence type="ECO:0000256" key="4">
    <source>
        <dbReference type="ARBA" id="ARBA00020167"/>
    </source>
</evidence>
<dbReference type="InterPro" id="IPR007863">
    <property type="entry name" value="Peptidase_M16_C"/>
</dbReference>
<dbReference type="Gene3D" id="3.30.830.10">
    <property type="entry name" value="Metalloenzyme, LuxS/M16 peptidase-like"/>
    <property type="match status" value="4"/>
</dbReference>
<dbReference type="InterPro" id="IPR011249">
    <property type="entry name" value="Metalloenz_LuxS/M16"/>
</dbReference>
<dbReference type="GO" id="GO:0046872">
    <property type="term" value="F:metal ion binding"/>
    <property type="evidence" value="ECO:0007669"/>
    <property type="project" value="InterPro"/>
</dbReference>
<comment type="subcellular location">
    <subcellularLocation>
        <location evidence="1">Mitochondrion intermembrane space</location>
    </subcellularLocation>
</comment>
<comment type="subunit">
    <text evidence="3">Monomer and homodimer; homodimerization is induced by binding of the substrate.</text>
</comment>
<dbReference type="SUPFAM" id="SSF63411">
    <property type="entry name" value="LuxS/MPP-like metallohydrolase"/>
    <property type="match status" value="4"/>
</dbReference>
<dbReference type="Proteomes" id="UP000800235">
    <property type="component" value="Unassembled WGS sequence"/>
</dbReference>
<dbReference type="OrthoDB" id="4953at2759"/>
<feature type="domain" description="Peptidase M16C associated" evidence="8">
    <location>
        <begin position="457"/>
        <end position="725"/>
    </location>
</feature>
<evidence type="ECO:0000256" key="6">
    <source>
        <dbReference type="ARBA" id="ARBA00045897"/>
    </source>
</evidence>
<evidence type="ECO:0000256" key="5">
    <source>
        <dbReference type="ARBA" id="ARBA00034552"/>
    </source>
</evidence>
<dbReference type="FunFam" id="3.30.830.10:FF:000031">
    <property type="entry name" value="Putative zinc metalloprotease"/>
    <property type="match status" value="1"/>
</dbReference>
<dbReference type="GO" id="GO:0008237">
    <property type="term" value="F:metallopeptidase activity"/>
    <property type="evidence" value="ECO:0007669"/>
    <property type="project" value="UniProtKB-KW"/>
</dbReference>
<feature type="region of interest" description="Disordered" evidence="7">
    <location>
        <begin position="1012"/>
        <end position="1049"/>
    </location>
</feature>
<evidence type="ECO:0000313" key="9">
    <source>
        <dbReference type="EMBL" id="KAF2435009.1"/>
    </source>
</evidence>
<dbReference type="PANTHER" id="PTHR43016:SF16">
    <property type="entry name" value="METALLOPROTEASE, PUTATIVE (AFU_ORTHOLOGUE AFUA_4G07610)-RELATED"/>
    <property type="match status" value="1"/>
</dbReference>
<comment type="caution">
    <text evidence="9">The sequence shown here is derived from an EMBL/GenBank/DDBJ whole genome shotgun (WGS) entry which is preliminary data.</text>
</comment>
<keyword evidence="10" id="KW-1185">Reference proteome</keyword>
<dbReference type="FunFam" id="3.30.830.10:FF:000015">
    <property type="entry name" value="Putative zinc metalloprotease"/>
    <property type="match status" value="1"/>
</dbReference>
<comment type="function">
    <text evidence="6">Degrades mitochondrial transit peptides after their cleavage in the intermembrane space or in the matrix, and presequence peptides; clearance of these peptides is required to keep the presequence processing machinery running. Preferentially cleaves the N-terminal side of paired basic amino acid residues. Also degrades other unstructured peptides. May function as an ATP-dependent peptidase as opposed to a metalloendopeptidase.</text>
</comment>
<evidence type="ECO:0000256" key="1">
    <source>
        <dbReference type="ARBA" id="ARBA00004569"/>
    </source>
</evidence>
<gene>
    <name evidence="9" type="ORF">EJ08DRAFT_581198</name>
</gene>
<name>A0A9P4NYX4_9PEZI</name>
<dbReference type="SMART" id="SM01264">
    <property type="entry name" value="M16C_associated"/>
    <property type="match status" value="1"/>
</dbReference>
<evidence type="ECO:0000259" key="8">
    <source>
        <dbReference type="SMART" id="SM01264"/>
    </source>
</evidence>
<evidence type="ECO:0000313" key="10">
    <source>
        <dbReference type="Proteomes" id="UP000800235"/>
    </source>
</evidence>
<keyword evidence="9" id="KW-0482">Metalloprotease</keyword>
<dbReference type="GO" id="GO:0006508">
    <property type="term" value="P:proteolysis"/>
    <property type="evidence" value="ECO:0007669"/>
    <property type="project" value="InterPro"/>
</dbReference>
<organism evidence="9 10">
    <name type="scientific">Tothia fuscella</name>
    <dbReference type="NCBI Taxonomy" id="1048955"/>
    <lineage>
        <taxon>Eukaryota</taxon>
        <taxon>Fungi</taxon>
        <taxon>Dikarya</taxon>
        <taxon>Ascomycota</taxon>
        <taxon>Pezizomycotina</taxon>
        <taxon>Dothideomycetes</taxon>
        <taxon>Pleosporomycetidae</taxon>
        <taxon>Venturiales</taxon>
        <taxon>Cylindrosympodiaceae</taxon>
        <taxon>Tothia</taxon>
    </lineage>
</organism>
<reference evidence="9" key="1">
    <citation type="journal article" date="2020" name="Stud. Mycol.">
        <title>101 Dothideomycetes genomes: a test case for predicting lifestyles and emergence of pathogens.</title>
        <authorList>
            <person name="Haridas S."/>
            <person name="Albert R."/>
            <person name="Binder M."/>
            <person name="Bloem J."/>
            <person name="Labutti K."/>
            <person name="Salamov A."/>
            <person name="Andreopoulos B."/>
            <person name="Baker S."/>
            <person name="Barry K."/>
            <person name="Bills G."/>
            <person name="Bluhm B."/>
            <person name="Cannon C."/>
            <person name="Castanera R."/>
            <person name="Culley D."/>
            <person name="Daum C."/>
            <person name="Ezra D."/>
            <person name="Gonzalez J."/>
            <person name="Henrissat B."/>
            <person name="Kuo A."/>
            <person name="Liang C."/>
            <person name="Lipzen A."/>
            <person name="Lutzoni F."/>
            <person name="Magnuson J."/>
            <person name="Mondo S."/>
            <person name="Nolan M."/>
            <person name="Ohm R."/>
            <person name="Pangilinan J."/>
            <person name="Park H.-J."/>
            <person name="Ramirez L."/>
            <person name="Alfaro M."/>
            <person name="Sun H."/>
            <person name="Tritt A."/>
            <person name="Yoshinaga Y."/>
            <person name="Zwiers L.-H."/>
            <person name="Turgeon B."/>
            <person name="Goodwin S."/>
            <person name="Spatafora J."/>
            <person name="Crous P."/>
            <person name="Grigoriev I."/>
        </authorList>
    </citation>
    <scope>NUCLEOTIDE SEQUENCE</scope>
    <source>
        <strain evidence="9">CBS 130266</strain>
    </source>
</reference>
<dbReference type="AlphaFoldDB" id="A0A9P4NYX4"/>
<dbReference type="FunFam" id="3.30.830.10:FF:000042">
    <property type="entry name" value="Zinc metalloprotease, putative"/>
    <property type="match status" value="1"/>
</dbReference>
<accession>A0A9P4NYX4</accession>
<dbReference type="GO" id="GO:0005758">
    <property type="term" value="C:mitochondrial intermembrane space"/>
    <property type="evidence" value="ECO:0007669"/>
    <property type="project" value="UniProtKB-SubCell"/>
</dbReference>
<dbReference type="EMBL" id="MU007014">
    <property type="protein sequence ID" value="KAF2435009.1"/>
    <property type="molecule type" value="Genomic_DNA"/>
</dbReference>
<comment type="similarity">
    <text evidence="2">Belongs to the peptidase M16 family. PreP subfamily.</text>
</comment>
<evidence type="ECO:0000256" key="7">
    <source>
        <dbReference type="SAM" id="MobiDB-lite"/>
    </source>
</evidence>
<feature type="compositionally biased region" description="Acidic residues" evidence="7">
    <location>
        <begin position="1019"/>
        <end position="1049"/>
    </location>
</feature>
<keyword evidence="9" id="KW-0378">Hydrolase</keyword>
<keyword evidence="9" id="KW-0645">Protease</keyword>
<evidence type="ECO:0000256" key="3">
    <source>
        <dbReference type="ARBA" id="ARBA00011853"/>
    </source>
</evidence>
<dbReference type="PANTHER" id="PTHR43016">
    <property type="entry name" value="PRESEQUENCE PROTEASE"/>
    <property type="match status" value="1"/>
</dbReference>